<proteinExistence type="predicted"/>
<name>A0A507F6Q6_9FUNG</name>
<dbReference type="SUPFAM" id="SSF49777">
    <property type="entry name" value="PEBP-like"/>
    <property type="match status" value="1"/>
</dbReference>
<dbReference type="PANTHER" id="PTHR11362">
    <property type="entry name" value="PHOSPHATIDYLETHANOLAMINE-BINDING PROTEIN"/>
    <property type="match status" value="1"/>
</dbReference>
<evidence type="ECO:0000313" key="3">
    <source>
        <dbReference type="Proteomes" id="UP000320333"/>
    </source>
</evidence>
<keyword evidence="1" id="KW-0175">Coiled coil</keyword>
<comment type="caution">
    <text evidence="2">The sequence shown here is derived from an EMBL/GenBank/DDBJ whole genome shotgun (WGS) entry which is preliminary data.</text>
</comment>
<dbReference type="PANTHER" id="PTHR11362:SF82">
    <property type="entry name" value="PHOSPHATIDYLETHANOLAMINE-BINDING PROTEIN 4"/>
    <property type="match status" value="1"/>
</dbReference>
<dbReference type="Pfam" id="PF01161">
    <property type="entry name" value="PBP"/>
    <property type="match status" value="1"/>
</dbReference>
<feature type="coiled-coil region" evidence="1">
    <location>
        <begin position="45"/>
        <end position="72"/>
    </location>
</feature>
<dbReference type="CDD" id="cd00866">
    <property type="entry name" value="PEBP_euk"/>
    <property type="match status" value="1"/>
</dbReference>
<dbReference type="Gene3D" id="3.90.280.10">
    <property type="entry name" value="PEBP-like"/>
    <property type="match status" value="1"/>
</dbReference>
<organism evidence="2 3">
    <name type="scientific">Chytriomyces confervae</name>
    <dbReference type="NCBI Taxonomy" id="246404"/>
    <lineage>
        <taxon>Eukaryota</taxon>
        <taxon>Fungi</taxon>
        <taxon>Fungi incertae sedis</taxon>
        <taxon>Chytridiomycota</taxon>
        <taxon>Chytridiomycota incertae sedis</taxon>
        <taxon>Chytridiomycetes</taxon>
        <taxon>Chytridiales</taxon>
        <taxon>Chytriomycetaceae</taxon>
        <taxon>Chytriomyces</taxon>
    </lineage>
</organism>
<dbReference type="InterPro" id="IPR035810">
    <property type="entry name" value="PEBP_euk"/>
</dbReference>
<gene>
    <name evidence="2" type="ORF">CcCBS67573_g06235</name>
</gene>
<dbReference type="EMBL" id="QEAP01000256">
    <property type="protein sequence ID" value="TPX71310.1"/>
    <property type="molecule type" value="Genomic_DNA"/>
</dbReference>
<keyword evidence="3" id="KW-1185">Reference proteome</keyword>
<dbReference type="InterPro" id="IPR036610">
    <property type="entry name" value="PEBP-like_sf"/>
</dbReference>
<sequence>MRLLSLRSYVTVSATKRLRPLPSALASDNSKARVFEYAAPPLGTVQAYDEAVALLEKEQQRLAQEIASLENGATSKGDALETSESGAPKNDSRIKKLKVALGLTQLDKHWEFNGGRVDFDSLRKDPNSVEALTFEALKARRFETVLTPKIVKLADVHNLFVDAFPGKTRNLLKPAVNLEVNFQNTAWEACYGQPVPPNWALFSPKVTINTHSDKPKKYTLVLMDLDRQSLSSQSIHEWCHWLITDISVTNRLTIEPGSSPYLAPSTLDTANLTDASFHPSPPSAEPKLPGTVVLPYIPPHPANSNPRKTHRYLLTIFEQPEGKSLDISLEAIRSEAIKNQSSSIQNRAAWEKDFLGEKEEAMHFVERGAFSTWGFATQHQLNVAGYAFFTAGWNLHTPDIFTRLGDLYNACASACGIYPKKTGIHEPVFGAFPQNPTDQVHKVNQATTNAVNLLGDSLLSSLSLSQIQLLNRGTVPIVPRFKLPTRSSIKADAMKAVWAERIAAKTAAAAAASSGKAPKGGKKAAGKSAARQVSAAIKLTPKMPRLTTVGSVAVVKAKQTDVAGGSMVGEVTKSVFEKRGRYHNV</sequence>
<evidence type="ECO:0000313" key="2">
    <source>
        <dbReference type="EMBL" id="TPX71310.1"/>
    </source>
</evidence>
<dbReference type="OrthoDB" id="2153661at2759"/>
<evidence type="ECO:0000256" key="1">
    <source>
        <dbReference type="SAM" id="Coils"/>
    </source>
</evidence>
<protein>
    <recommendedName>
        <fullName evidence="4">Phosphatidylethanolamine-binding protein</fullName>
    </recommendedName>
</protein>
<reference evidence="2 3" key="1">
    <citation type="journal article" date="2019" name="Sci. Rep.">
        <title>Comparative genomics of chytrid fungi reveal insights into the obligate biotrophic and pathogenic lifestyle of Synchytrium endobioticum.</title>
        <authorList>
            <person name="van de Vossenberg B.T.L.H."/>
            <person name="Warris S."/>
            <person name="Nguyen H.D.T."/>
            <person name="van Gent-Pelzer M.P.E."/>
            <person name="Joly D.L."/>
            <person name="van de Geest H.C."/>
            <person name="Bonants P.J.M."/>
            <person name="Smith D.S."/>
            <person name="Levesque C.A."/>
            <person name="van der Lee T.A.J."/>
        </authorList>
    </citation>
    <scope>NUCLEOTIDE SEQUENCE [LARGE SCALE GENOMIC DNA]</scope>
    <source>
        <strain evidence="2 3">CBS 675.73</strain>
    </source>
</reference>
<accession>A0A507F6Q6</accession>
<dbReference type="InterPro" id="IPR008914">
    <property type="entry name" value="PEBP"/>
</dbReference>
<dbReference type="Proteomes" id="UP000320333">
    <property type="component" value="Unassembled WGS sequence"/>
</dbReference>
<evidence type="ECO:0008006" key="4">
    <source>
        <dbReference type="Google" id="ProtNLM"/>
    </source>
</evidence>
<dbReference type="STRING" id="246404.A0A507F6Q6"/>
<dbReference type="AlphaFoldDB" id="A0A507F6Q6"/>